<dbReference type="Proteomes" id="UP001221757">
    <property type="component" value="Unassembled WGS sequence"/>
</dbReference>
<feature type="compositionally biased region" description="Low complexity" evidence="1">
    <location>
        <begin position="22"/>
        <end position="42"/>
    </location>
</feature>
<dbReference type="EMBL" id="JARKIE010000091">
    <property type="protein sequence ID" value="KAJ7687020.1"/>
    <property type="molecule type" value="Genomic_DNA"/>
</dbReference>
<evidence type="ECO:0000313" key="3">
    <source>
        <dbReference type="Proteomes" id="UP001221757"/>
    </source>
</evidence>
<reference evidence="2" key="1">
    <citation type="submission" date="2023-03" db="EMBL/GenBank/DDBJ databases">
        <title>Massive genome expansion in bonnet fungi (Mycena s.s.) driven by repeated elements and novel gene families across ecological guilds.</title>
        <authorList>
            <consortium name="Lawrence Berkeley National Laboratory"/>
            <person name="Harder C.B."/>
            <person name="Miyauchi S."/>
            <person name="Viragh M."/>
            <person name="Kuo A."/>
            <person name="Thoen E."/>
            <person name="Andreopoulos B."/>
            <person name="Lu D."/>
            <person name="Skrede I."/>
            <person name="Drula E."/>
            <person name="Henrissat B."/>
            <person name="Morin E."/>
            <person name="Kohler A."/>
            <person name="Barry K."/>
            <person name="LaButti K."/>
            <person name="Morin E."/>
            <person name="Salamov A."/>
            <person name="Lipzen A."/>
            <person name="Mereny Z."/>
            <person name="Hegedus B."/>
            <person name="Baldrian P."/>
            <person name="Stursova M."/>
            <person name="Weitz H."/>
            <person name="Taylor A."/>
            <person name="Grigoriev I.V."/>
            <person name="Nagy L.G."/>
            <person name="Martin F."/>
            <person name="Kauserud H."/>
        </authorList>
    </citation>
    <scope>NUCLEOTIDE SEQUENCE</scope>
    <source>
        <strain evidence="2">CBHHK067</strain>
    </source>
</reference>
<comment type="caution">
    <text evidence="2">The sequence shown here is derived from an EMBL/GenBank/DDBJ whole genome shotgun (WGS) entry which is preliminary data.</text>
</comment>
<feature type="region of interest" description="Disordered" evidence="1">
    <location>
        <begin position="108"/>
        <end position="132"/>
    </location>
</feature>
<keyword evidence="3" id="KW-1185">Reference proteome</keyword>
<accession>A0AAD7DDT2</accession>
<sequence>MAGPSKSSKATNVSGTRQITTRSASRQQQQPQPQAQLSSCSSEDGSNDEGSLYQEPKKKQAKQANEDPGGEGRPRRLTAGQGGYVAGMQCISLAISPKKSVKRMYVEDEEDADVDSPITKKRKGKGKGKDKVQYTDFGRMQARILDAFQLWPPVEIESQIASIAAITQTSGHPFDNQAEAHNMRIDDIDFPQQLVSPHGSSSGTRTFNEPTQPDQTPEVNHHCEEAGSQGVLDRDRQGESDGGSGDEYRYEPEELEEEDVYEQGNQETLQQDGDRSQGLFEVEAEDKDKDKDGDEEGADEDVYGKSITTLAYLTILPIDARNKKDTRKPFSRMAIVHRVHSRQKKKTKTKRALMRTFMRDTSKTKKKALLKKLETINGRKPLRRLHSVTPLHKYCLLNGCNPLIRLTGQQIVPLFMIKKRGR</sequence>
<feature type="region of interest" description="Disordered" evidence="1">
    <location>
        <begin position="192"/>
        <end position="302"/>
    </location>
</feature>
<name>A0AAD7DDT2_MYCRO</name>
<evidence type="ECO:0000313" key="2">
    <source>
        <dbReference type="EMBL" id="KAJ7687020.1"/>
    </source>
</evidence>
<proteinExistence type="predicted"/>
<evidence type="ECO:0000256" key="1">
    <source>
        <dbReference type="SAM" id="MobiDB-lite"/>
    </source>
</evidence>
<organism evidence="2 3">
    <name type="scientific">Mycena rosella</name>
    <name type="common">Pink bonnet</name>
    <name type="synonym">Agaricus rosellus</name>
    <dbReference type="NCBI Taxonomy" id="1033263"/>
    <lineage>
        <taxon>Eukaryota</taxon>
        <taxon>Fungi</taxon>
        <taxon>Dikarya</taxon>
        <taxon>Basidiomycota</taxon>
        <taxon>Agaricomycotina</taxon>
        <taxon>Agaricomycetes</taxon>
        <taxon>Agaricomycetidae</taxon>
        <taxon>Agaricales</taxon>
        <taxon>Marasmiineae</taxon>
        <taxon>Mycenaceae</taxon>
        <taxon>Mycena</taxon>
    </lineage>
</organism>
<feature type="region of interest" description="Disordered" evidence="1">
    <location>
        <begin position="1"/>
        <end position="81"/>
    </location>
</feature>
<protein>
    <submittedName>
        <fullName evidence="2">Uncharacterized protein</fullName>
    </submittedName>
</protein>
<gene>
    <name evidence="2" type="ORF">B0H17DRAFT_1203870</name>
</gene>
<feature type="compositionally biased region" description="Polar residues" evidence="1">
    <location>
        <begin position="1"/>
        <end position="21"/>
    </location>
</feature>
<dbReference type="AlphaFoldDB" id="A0AAD7DDT2"/>
<feature type="compositionally biased region" description="Polar residues" evidence="1">
    <location>
        <begin position="193"/>
        <end position="218"/>
    </location>
</feature>